<keyword evidence="6 7" id="KW-0472">Membrane</keyword>
<keyword evidence="5 7" id="KW-1133">Transmembrane helix</keyword>
<gene>
    <name evidence="9" type="ORF">SLEP1_g53904</name>
</gene>
<dbReference type="GO" id="GO:0009706">
    <property type="term" value="C:chloroplast inner membrane"/>
    <property type="evidence" value="ECO:0007669"/>
    <property type="project" value="UniProtKB-SubCell"/>
</dbReference>
<evidence type="ECO:0000256" key="8">
    <source>
        <dbReference type="SAM" id="SignalP"/>
    </source>
</evidence>
<name>A0AAV5MEN7_9ROSI</name>
<keyword evidence="8" id="KW-0732">Signal</keyword>
<dbReference type="EMBL" id="BPVZ01000219">
    <property type="protein sequence ID" value="GKV46947.1"/>
    <property type="molecule type" value="Genomic_DNA"/>
</dbReference>
<comment type="similarity">
    <text evidence="2 7">Belongs to the Tic20 family.</text>
</comment>
<keyword evidence="10" id="KW-1185">Reference proteome</keyword>
<evidence type="ECO:0000313" key="10">
    <source>
        <dbReference type="Proteomes" id="UP001054252"/>
    </source>
</evidence>
<reference evidence="9 10" key="1">
    <citation type="journal article" date="2021" name="Commun. Biol.">
        <title>The genome of Shorea leprosula (Dipterocarpaceae) highlights the ecological relevance of drought in aseasonal tropical rainforests.</title>
        <authorList>
            <person name="Ng K.K.S."/>
            <person name="Kobayashi M.J."/>
            <person name="Fawcett J.A."/>
            <person name="Hatakeyama M."/>
            <person name="Paape T."/>
            <person name="Ng C.H."/>
            <person name="Ang C.C."/>
            <person name="Tnah L.H."/>
            <person name="Lee C.T."/>
            <person name="Nishiyama T."/>
            <person name="Sese J."/>
            <person name="O'Brien M.J."/>
            <person name="Copetti D."/>
            <person name="Mohd Noor M.I."/>
            <person name="Ong R.C."/>
            <person name="Putra M."/>
            <person name="Sireger I.Z."/>
            <person name="Indrioko S."/>
            <person name="Kosugi Y."/>
            <person name="Izuno A."/>
            <person name="Isagi Y."/>
            <person name="Lee S.L."/>
            <person name="Shimizu K.K."/>
        </authorList>
    </citation>
    <scope>NUCLEOTIDE SEQUENCE [LARGE SCALE GENOMIC DNA]</scope>
    <source>
        <strain evidence="9">214</strain>
    </source>
</reference>
<protein>
    <recommendedName>
        <fullName evidence="7">Protein TIC 20</fullName>
    </recommendedName>
</protein>
<evidence type="ECO:0000256" key="2">
    <source>
        <dbReference type="ARBA" id="ARBA00009596"/>
    </source>
</evidence>
<feature type="transmembrane region" description="Helical" evidence="7">
    <location>
        <begin position="54"/>
        <end position="71"/>
    </location>
</feature>
<evidence type="ECO:0000256" key="1">
    <source>
        <dbReference type="ARBA" id="ARBA00004478"/>
    </source>
</evidence>
<dbReference type="InterPro" id="IPR005691">
    <property type="entry name" value="Tic20"/>
</dbReference>
<comment type="caution">
    <text evidence="7">Lacks conserved residue(s) required for the propagation of feature annotation.</text>
</comment>
<dbReference type="Proteomes" id="UP001054252">
    <property type="component" value="Unassembled WGS sequence"/>
</dbReference>
<proteinExistence type="inferred from homology"/>
<dbReference type="Pfam" id="PF16166">
    <property type="entry name" value="TIC20"/>
    <property type="match status" value="1"/>
</dbReference>
<evidence type="ECO:0000313" key="9">
    <source>
        <dbReference type="EMBL" id="GKV46947.1"/>
    </source>
</evidence>
<comment type="subcellular location">
    <subcellularLocation>
        <location evidence="1">Plastid</location>
        <location evidence="1">Chloroplast inner membrane</location>
        <topology evidence="1">Multi-pass membrane protein</topology>
    </subcellularLocation>
    <subcellularLocation>
        <location evidence="7">Plastid</location>
        <location evidence="7">Chloroplast membrane</location>
        <topology evidence="7">Multi-pass membrane protein</topology>
    </subcellularLocation>
</comment>
<organism evidence="9 10">
    <name type="scientific">Rubroshorea leprosula</name>
    <dbReference type="NCBI Taxonomy" id="152421"/>
    <lineage>
        <taxon>Eukaryota</taxon>
        <taxon>Viridiplantae</taxon>
        <taxon>Streptophyta</taxon>
        <taxon>Embryophyta</taxon>
        <taxon>Tracheophyta</taxon>
        <taxon>Spermatophyta</taxon>
        <taxon>Magnoliopsida</taxon>
        <taxon>eudicotyledons</taxon>
        <taxon>Gunneridae</taxon>
        <taxon>Pentapetalae</taxon>
        <taxon>rosids</taxon>
        <taxon>malvids</taxon>
        <taxon>Malvales</taxon>
        <taxon>Dipterocarpaceae</taxon>
        <taxon>Rubroshorea</taxon>
    </lineage>
</organism>
<comment type="function">
    <text evidence="7">Involved in protein precursor import into chloroplasts.</text>
</comment>
<keyword evidence="7" id="KW-0934">Plastid</keyword>
<dbReference type="PANTHER" id="PTHR33510">
    <property type="entry name" value="PROTEIN TIC 20-II, CHLOROPLASTIC"/>
    <property type="match status" value="1"/>
</dbReference>
<dbReference type="PANTHER" id="PTHR33510:SF9">
    <property type="entry name" value="HIT-TYPE ZINC FINGER FAMILY PROTEIN-RELATED"/>
    <property type="match status" value="1"/>
</dbReference>
<keyword evidence="7" id="KW-0150">Chloroplast</keyword>
<evidence type="ECO:0000256" key="4">
    <source>
        <dbReference type="ARBA" id="ARBA00022780"/>
    </source>
</evidence>
<keyword evidence="3 7" id="KW-0812">Transmembrane</keyword>
<keyword evidence="4" id="KW-1001">Plastid inner membrane</keyword>
<feature type="chain" id="PRO_5043338420" description="Protein TIC 20" evidence="8">
    <location>
        <begin position="24"/>
        <end position="115"/>
    </location>
</feature>
<feature type="signal peptide" evidence="8">
    <location>
        <begin position="1"/>
        <end position="23"/>
    </location>
</feature>
<comment type="caution">
    <text evidence="9">The sequence shown here is derived from an EMBL/GenBank/DDBJ whole genome shotgun (WGS) entry which is preliminary data.</text>
</comment>
<dbReference type="AlphaFoldDB" id="A0AAV5MEN7"/>
<accession>A0AAV5MEN7</accession>
<sequence length="115" mass="13643">MSKKPRWWWTLACLPYLLPLHQSWMYAETAYNLHPFLEAFESWTSPFLEALGRLPRWPFLAYFVVGYLCVVRRQEWPHFFRFHVVMDLLLEIALHVTGALNQVTPGAVYWGNIGM</sequence>
<evidence type="ECO:0000256" key="3">
    <source>
        <dbReference type="ARBA" id="ARBA00022692"/>
    </source>
</evidence>
<evidence type="ECO:0000256" key="6">
    <source>
        <dbReference type="ARBA" id="ARBA00023136"/>
    </source>
</evidence>
<evidence type="ECO:0000256" key="5">
    <source>
        <dbReference type="ARBA" id="ARBA00022989"/>
    </source>
</evidence>
<evidence type="ECO:0000256" key="7">
    <source>
        <dbReference type="RuleBase" id="RU367003"/>
    </source>
</evidence>